<dbReference type="SUPFAM" id="SSF55909">
    <property type="entry name" value="Pentein"/>
    <property type="match status" value="1"/>
</dbReference>
<dbReference type="GO" id="GO:0004668">
    <property type="term" value="F:protein-arginine deiminase activity"/>
    <property type="evidence" value="ECO:0007669"/>
    <property type="project" value="InterPro"/>
</dbReference>
<dbReference type="Gene3D" id="3.75.10.10">
    <property type="entry name" value="L-arginine/glycine Amidinotransferase, Chain A"/>
    <property type="match status" value="1"/>
</dbReference>
<keyword evidence="2" id="KW-0732">Signal</keyword>
<feature type="chain" id="PRO_5002430099" evidence="2">
    <location>
        <begin position="20"/>
        <end position="432"/>
    </location>
</feature>
<dbReference type="STRING" id="1220578.FPE01S_02_01560"/>
<evidence type="ECO:0000313" key="4">
    <source>
        <dbReference type="Proteomes" id="UP000033121"/>
    </source>
</evidence>
<dbReference type="GO" id="GO:0009446">
    <property type="term" value="P:putrescine biosynthetic process"/>
    <property type="evidence" value="ECO:0007669"/>
    <property type="project" value="InterPro"/>
</dbReference>
<gene>
    <name evidence="3" type="ORF">FPE01S_02_01560</name>
</gene>
<name>A0A0E9N099_9BACT</name>
<dbReference type="AlphaFoldDB" id="A0A0E9N099"/>
<feature type="signal peptide" evidence="2">
    <location>
        <begin position="1"/>
        <end position="19"/>
    </location>
</feature>
<sequence length="432" mass="47971">MRLMAIVILFLLACSNAKAQQGFRMPAEWEPQEAVWIGWEDLFTSTLPVTVEMIRALHGHVAIRLSTYSDSLVSVAKNYLADRDIDTNMLSFYVHDHNDNYNMRDHGATFLVNGKGKLGVADFGWSGYNAPGLIQLKYGNNADSLRKYMQLYETGAALRGKVDSLMGATTGAINFPADVVIEGGSIEVNGRGTLILCEAVTFNRNPGITRTALESAFKKALGVTHIVWVKQGPADDPWGFFRRITGNYVGGGTGGHTDEFVRFADPHTIFLSWVDEAEKDANPINRMNYDRMQENFDMLKKEVDQDGKPFTIVKIPMPSLIVREGLAVANRPRSDTGTTISRLRFPPSEMPPVGELLYRVPASSYLNFLITNGAVLLPTYVKHGTPANREADIIKHFQQYFPGREIKLIDALPLNWMGGGMHCATQPQPKTN</sequence>
<accession>A0A0E9N099</accession>
<dbReference type="RefSeq" id="WP_217998204.1">
    <property type="nucleotide sequence ID" value="NZ_BBWV01000002.1"/>
</dbReference>
<evidence type="ECO:0000256" key="2">
    <source>
        <dbReference type="SAM" id="SignalP"/>
    </source>
</evidence>
<keyword evidence="1" id="KW-0378">Hydrolase</keyword>
<evidence type="ECO:0000256" key="1">
    <source>
        <dbReference type="ARBA" id="ARBA00022801"/>
    </source>
</evidence>
<dbReference type="GO" id="GO:0047632">
    <property type="term" value="F:agmatine deiminase activity"/>
    <property type="evidence" value="ECO:0007669"/>
    <property type="project" value="TreeGrafter"/>
</dbReference>
<protein>
    <submittedName>
        <fullName evidence="3">Putative agmatine deiminase</fullName>
    </submittedName>
</protein>
<keyword evidence="4" id="KW-1185">Reference proteome</keyword>
<dbReference type="InterPro" id="IPR007466">
    <property type="entry name" value="Peptidyl-Arg-deiminase_porph"/>
</dbReference>
<dbReference type="PANTHER" id="PTHR31377">
    <property type="entry name" value="AGMATINE DEIMINASE-RELATED"/>
    <property type="match status" value="1"/>
</dbReference>
<dbReference type="Pfam" id="PF04371">
    <property type="entry name" value="PAD_porph"/>
    <property type="match status" value="1"/>
</dbReference>
<evidence type="ECO:0000313" key="3">
    <source>
        <dbReference type="EMBL" id="GAO43051.1"/>
    </source>
</evidence>
<dbReference type="PANTHER" id="PTHR31377:SF0">
    <property type="entry name" value="AGMATINE DEIMINASE-RELATED"/>
    <property type="match status" value="1"/>
</dbReference>
<organism evidence="3 4">
    <name type="scientific">Flavihumibacter petaseus NBRC 106054</name>
    <dbReference type="NCBI Taxonomy" id="1220578"/>
    <lineage>
        <taxon>Bacteria</taxon>
        <taxon>Pseudomonadati</taxon>
        <taxon>Bacteroidota</taxon>
        <taxon>Chitinophagia</taxon>
        <taxon>Chitinophagales</taxon>
        <taxon>Chitinophagaceae</taxon>
        <taxon>Flavihumibacter</taxon>
    </lineage>
</organism>
<comment type="caution">
    <text evidence="3">The sequence shown here is derived from an EMBL/GenBank/DDBJ whole genome shotgun (WGS) entry which is preliminary data.</text>
</comment>
<reference evidence="3 4" key="1">
    <citation type="submission" date="2015-04" db="EMBL/GenBank/DDBJ databases">
        <title>Whole genome shotgun sequence of Flavihumibacter petaseus NBRC 106054.</title>
        <authorList>
            <person name="Miyazawa S."/>
            <person name="Hosoyama A."/>
            <person name="Hashimoto M."/>
            <person name="Noguchi M."/>
            <person name="Tsuchikane K."/>
            <person name="Ohji S."/>
            <person name="Yamazoe A."/>
            <person name="Ichikawa N."/>
            <person name="Kimura A."/>
            <person name="Fujita N."/>
        </authorList>
    </citation>
    <scope>NUCLEOTIDE SEQUENCE [LARGE SCALE GENOMIC DNA]</scope>
    <source>
        <strain evidence="3 4">NBRC 106054</strain>
    </source>
</reference>
<dbReference type="EMBL" id="BBWV01000002">
    <property type="protein sequence ID" value="GAO43051.1"/>
    <property type="molecule type" value="Genomic_DNA"/>
</dbReference>
<dbReference type="Proteomes" id="UP000033121">
    <property type="component" value="Unassembled WGS sequence"/>
</dbReference>
<proteinExistence type="predicted"/>